<accession>A0AAU7N478</accession>
<dbReference type="EMBL" id="PP848464">
    <property type="protein sequence ID" value="XBQ68777.1"/>
    <property type="molecule type" value="Genomic_DNA"/>
</dbReference>
<reference evidence="1" key="1">
    <citation type="submission" date="2024-05" db="EMBL/GenBank/DDBJ databases">
        <title>The simplest Porifera holobiont: glass sponge Aphrocallistes beatrix thrives with only two symbionts.</title>
        <authorList>
            <person name="N Garritano A."/>
            <person name="A Allen M."/>
            <person name="Thomas T."/>
        </authorList>
    </citation>
    <scope>NUCLEOTIDE SEQUENCE</scope>
    <source>
        <strain evidence="1">AB1</strain>
    </source>
</reference>
<organism evidence="1">
    <name type="scientific">Nitrosopumivirus cobalaminus</name>
    <dbReference type="NCBI Taxonomy" id="3158414"/>
    <lineage>
        <taxon>Viruses</taxon>
    </lineage>
</organism>
<proteinExistence type="predicted"/>
<sequence length="197" mass="20513">MVSPFDSNWTSDSFVTAAQLNRVTIGNGTTAERLAVLDTDWENNRLFFDITDNNIYLRVGVNNDGTVEWRGLISSSTFGSGADGALNLTSTTDSSTIPSIGSHSDNGAVRTFVLTSGTKQFTDITIGTNVILTVLDSQRSSLILASGSIEITGTISVDGRGGDVGTGAIGGSGGQATGSGNDWCKSDKSADCVNFRL</sequence>
<evidence type="ECO:0000313" key="1">
    <source>
        <dbReference type="EMBL" id="XBQ68777.1"/>
    </source>
</evidence>
<gene>
    <name evidence="1" type="ORF">ZGOWGMRN_CDS_0043</name>
</gene>
<protein>
    <submittedName>
        <fullName evidence="1">Uncharacterized protein</fullName>
    </submittedName>
</protein>
<name>A0AAU7N478_9VIRU</name>